<name>A0AAW9EXC6_AERCA</name>
<evidence type="ECO:0000313" key="2">
    <source>
        <dbReference type="Proteomes" id="UP001277183"/>
    </source>
</evidence>
<proteinExistence type="predicted"/>
<protein>
    <submittedName>
        <fullName evidence="1">Uncharacterized protein</fullName>
    </submittedName>
</protein>
<evidence type="ECO:0000313" key="1">
    <source>
        <dbReference type="EMBL" id="MDX7720479.1"/>
    </source>
</evidence>
<dbReference type="EMBL" id="JAWZVU010000049">
    <property type="protein sequence ID" value="MDX7720479.1"/>
    <property type="molecule type" value="Genomic_DNA"/>
</dbReference>
<reference evidence="1" key="1">
    <citation type="submission" date="2023-11" db="EMBL/GenBank/DDBJ databases">
        <title>WGS of Aeromonas in Northern Israel.</title>
        <authorList>
            <person name="Hershko Y."/>
        </authorList>
    </citation>
    <scope>NUCLEOTIDE SEQUENCE</scope>
    <source>
        <strain evidence="1">77416</strain>
    </source>
</reference>
<dbReference type="AlphaFoldDB" id="A0AAW9EXC6"/>
<dbReference type="Proteomes" id="UP001277183">
    <property type="component" value="Unassembled WGS sequence"/>
</dbReference>
<dbReference type="RefSeq" id="WP_319886595.1">
    <property type="nucleotide sequence ID" value="NZ_JAWZVU010000049.1"/>
</dbReference>
<gene>
    <name evidence="1" type="ORF">SJS77_08310</name>
</gene>
<feature type="non-terminal residue" evidence="1">
    <location>
        <position position="1"/>
    </location>
</feature>
<accession>A0AAW9EXC6</accession>
<sequence>GDEDGFDNSHNEYTVKLGREMIITGPLPVPDQKFRVPCTMRDTGRTIAAVADVVGGQMTITVTLPELGYWETTAEMLNAGLPQPTFSLTEPIRFIVI</sequence>
<comment type="caution">
    <text evidence="1">The sequence shown here is derived from an EMBL/GenBank/DDBJ whole genome shotgun (WGS) entry which is preliminary data.</text>
</comment>
<organism evidence="1 2">
    <name type="scientific">Aeromonas caviae</name>
    <name type="common">Aeromonas punctata</name>
    <dbReference type="NCBI Taxonomy" id="648"/>
    <lineage>
        <taxon>Bacteria</taxon>
        <taxon>Pseudomonadati</taxon>
        <taxon>Pseudomonadota</taxon>
        <taxon>Gammaproteobacteria</taxon>
        <taxon>Aeromonadales</taxon>
        <taxon>Aeromonadaceae</taxon>
        <taxon>Aeromonas</taxon>
    </lineage>
</organism>